<dbReference type="InterPro" id="IPR002716">
    <property type="entry name" value="PIN_dom"/>
</dbReference>
<name>A0A1Z4JPQ3_LEPBY</name>
<feature type="domain" description="PIN" evidence="1">
    <location>
        <begin position="8"/>
        <end position="114"/>
    </location>
</feature>
<dbReference type="InterPro" id="IPR029060">
    <property type="entry name" value="PIN-like_dom_sf"/>
</dbReference>
<dbReference type="AlphaFoldDB" id="A0A1Z4JPQ3"/>
<keyword evidence="3" id="KW-1185">Reference proteome</keyword>
<sequence>MGRIRRTFLDAGVLIIAARGNTVDSALALNILSDTNREFVSGPFIQLEVLPKATYHKKRQELEFYEAYFATVAHWTVNLEKLLQDARQIASTYGLASIDALHIAAALSCNVDEFITTEKPTKPMYRVPNLNFVSI</sequence>
<dbReference type="Proteomes" id="UP000217895">
    <property type="component" value="Chromosome"/>
</dbReference>
<dbReference type="EMBL" id="AP018203">
    <property type="protein sequence ID" value="BAY58647.1"/>
    <property type="molecule type" value="Genomic_DNA"/>
</dbReference>
<dbReference type="Pfam" id="PF01850">
    <property type="entry name" value="PIN"/>
    <property type="match status" value="1"/>
</dbReference>
<reference evidence="2 3" key="1">
    <citation type="submission" date="2017-06" db="EMBL/GenBank/DDBJ databases">
        <title>Genome sequencing of cyanobaciteial culture collection at National Institute for Environmental Studies (NIES).</title>
        <authorList>
            <person name="Hirose Y."/>
            <person name="Shimura Y."/>
            <person name="Fujisawa T."/>
            <person name="Nakamura Y."/>
            <person name="Kawachi M."/>
        </authorList>
    </citation>
    <scope>NUCLEOTIDE SEQUENCE [LARGE SCALE GENOMIC DNA]</scope>
    <source>
        <strain evidence="2 3">NIES-2135</strain>
    </source>
</reference>
<proteinExistence type="predicted"/>
<dbReference type="SUPFAM" id="SSF88723">
    <property type="entry name" value="PIN domain-like"/>
    <property type="match status" value="1"/>
</dbReference>
<protein>
    <recommendedName>
        <fullName evidence="1">PIN domain-containing protein</fullName>
    </recommendedName>
</protein>
<organism evidence="2 3">
    <name type="scientific">Leptolyngbya boryana NIES-2135</name>
    <dbReference type="NCBI Taxonomy" id="1973484"/>
    <lineage>
        <taxon>Bacteria</taxon>
        <taxon>Bacillati</taxon>
        <taxon>Cyanobacteriota</taxon>
        <taxon>Cyanophyceae</taxon>
        <taxon>Leptolyngbyales</taxon>
        <taxon>Leptolyngbyaceae</taxon>
        <taxon>Leptolyngbya group</taxon>
        <taxon>Leptolyngbya</taxon>
    </lineage>
</organism>
<dbReference type="Gene3D" id="3.40.50.1010">
    <property type="entry name" value="5'-nuclease"/>
    <property type="match status" value="1"/>
</dbReference>
<gene>
    <name evidence="2" type="ORF">NIES2135_55200</name>
</gene>
<evidence type="ECO:0000313" key="2">
    <source>
        <dbReference type="EMBL" id="BAY58647.1"/>
    </source>
</evidence>
<evidence type="ECO:0000313" key="3">
    <source>
        <dbReference type="Proteomes" id="UP000217895"/>
    </source>
</evidence>
<evidence type="ECO:0000259" key="1">
    <source>
        <dbReference type="Pfam" id="PF01850"/>
    </source>
</evidence>
<accession>A0A1Z4JPQ3</accession>